<dbReference type="FunFam" id="1.10.1240.40:FF:000005">
    <property type="entry name" value="ENT domain containing protein, expressed"/>
    <property type="match status" value="1"/>
</dbReference>
<dbReference type="InterPro" id="IPR036142">
    <property type="entry name" value="ENT_dom-like_sf"/>
</dbReference>
<sequence>MDYGPTDSSGTDDDLPPFLHNRGGPVTGSGKTPAAAPPCSRMQNDMESVIHQLEQEAYCSVLRAFKAQSDAISWEKEGLITELRKELRLSNEEHRELLRRVNTDDIIHRIREWRQEGGLQSNLINNAQSIHDLVPSPSGSASKKRQKTSNSAASLPMGGYLPMLHSQPGAASMHPLASTVRKGNVAGAKTKKTKPNPSSGSSVRDQIKNIATEPGEAAANASLIGRKIMTRWPDDNNFYEAVIIDYKPREGLHALVYDIHTDNETWEWVNLNEIAPEDIRWVDVEPVMSNPSGRRGTGPGKKQLSGLGGIVPCTGKGGGSSKIQSSKNYMSSQNWTGKKGSQDITIFDTKILVKDVERVLDASPPDPVEIEMAKKMLKEQEQSLIDAIARIGDVSDSESAEGEEPLLQRLCKERGRAWGEGQHGRKQQALLFQNPDGSRW</sequence>
<feature type="region of interest" description="Disordered" evidence="3">
    <location>
        <begin position="185"/>
        <end position="204"/>
    </location>
</feature>
<dbReference type="SUPFAM" id="SSF158639">
    <property type="entry name" value="ENT-like"/>
    <property type="match status" value="1"/>
</dbReference>
<dbReference type="SMART" id="SM01191">
    <property type="entry name" value="ENT"/>
    <property type="match status" value="1"/>
</dbReference>
<keyword evidence="2" id="KW-0539">Nucleus</keyword>
<dbReference type="GO" id="GO:0050832">
    <property type="term" value="P:defense response to fungus"/>
    <property type="evidence" value="ECO:0007669"/>
    <property type="project" value="InterPro"/>
</dbReference>
<organism evidence="5 6">
    <name type="scientific">Musa troglodytarum</name>
    <name type="common">fe'i banana</name>
    <dbReference type="NCBI Taxonomy" id="320322"/>
    <lineage>
        <taxon>Eukaryota</taxon>
        <taxon>Viridiplantae</taxon>
        <taxon>Streptophyta</taxon>
        <taxon>Embryophyta</taxon>
        <taxon>Tracheophyta</taxon>
        <taxon>Spermatophyta</taxon>
        <taxon>Magnoliopsida</taxon>
        <taxon>Liliopsida</taxon>
        <taxon>Zingiberales</taxon>
        <taxon>Musaceae</taxon>
        <taxon>Musa</taxon>
    </lineage>
</organism>
<dbReference type="PANTHER" id="PTHR33432:SF27">
    <property type="entry name" value="PROTEIN EMSY-LIKE 3"/>
    <property type="match status" value="1"/>
</dbReference>
<reference evidence="5" key="1">
    <citation type="submission" date="2022-05" db="EMBL/GenBank/DDBJ databases">
        <title>The Musa troglodytarum L. genome provides insights into the mechanism of non-climacteric behaviour and enrichment of carotenoids.</title>
        <authorList>
            <person name="Wang J."/>
        </authorList>
    </citation>
    <scope>NUCLEOTIDE SEQUENCE</scope>
    <source>
        <tissue evidence="5">Leaf</tissue>
    </source>
</reference>
<feature type="region of interest" description="Disordered" evidence="3">
    <location>
        <begin position="130"/>
        <end position="160"/>
    </location>
</feature>
<dbReference type="EMBL" id="CP097508">
    <property type="protein sequence ID" value="URE10695.1"/>
    <property type="molecule type" value="Genomic_DNA"/>
</dbReference>
<dbReference type="SUPFAM" id="SSF63748">
    <property type="entry name" value="Tudor/PWWP/MBT"/>
    <property type="match status" value="1"/>
</dbReference>
<dbReference type="InterPro" id="IPR033485">
    <property type="entry name" value="EMSY-LIKE_plant"/>
</dbReference>
<evidence type="ECO:0000256" key="2">
    <source>
        <dbReference type="ARBA" id="ARBA00023242"/>
    </source>
</evidence>
<dbReference type="Gene3D" id="1.10.1240.40">
    <property type="entry name" value="ENT domain"/>
    <property type="match status" value="1"/>
</dbReference>
<dbReference type="PANTHER" id="PTHR33432">
    <property type="entry name" value="PROTEIN EMSY-LIKE 4"/>
    <property type="match status" value="1"/>
</dbReference>
<dbReference type="Gene3D" id="2.30.30.140">
    <property type="match status" value="1"/>
</dbReference>
<evidence type="ECO:0000259" key="4">
    <source>
        <dbReference type="PROSITE" id="PS51138"/>
    </source>
</evidence>
<evidence type="ECO:0000256" key="3">
    <source>
        <dbReference type="SAM" id="MobiDB-lite"/>
    </source>
</evidence>
<evidence type="ECO:0000256" key="1">
    <source>
        <dbReference type="ARBA" id="ARBA00004123"/>
    </source>
</evidence>
<dbReference type="AlphaFoldDB" id="A0A9E7GAD8"/>
<feature type="domain" description="ENT" evidence="4">
    <location>
        <begin position="46"/>
        <end position="133"/>
    </location>
</feature>
<accession>A0A9E7GAD8</accession>
<keyword evidence="6" id="KW-1185">Reference proteome</keyword>
<feature type="region of interest" description="Disordered" evidence="3">
    <location>
        <begin position="1"/>
        <end position="41"/>
    </location>
</feature>
<gene>
    <name evidence="5" type="ORF">MUK42_03764</name>
</gene>
<evidence type="ECO:0000313" key="6">
    <source>
        <dbReference type="Proteomes" id="UP001055439"/>
    </source>
</evidence>
<dbReference type="PROSITE" id="PS51138">
    <property type="entry name" value="ENT"/>
    <property type="match status" value="1"/>
</dbReference>
<dbReference type="GO" id="GO:0005634">
    <property type="term" value="C:nucleus"/>
    <property type="evidence" value="ECO:0007669"/>
    <property type="project" value="UniProtKB-SubCell"/>
</dbReference>
<comment type="subcellular location">
    <subcellularLocation>
        <location evidence="1">Nucleus</location>
    </subcellularLocation>
</comment>
<feature type="region of interest" description="Disordered" evidence="3">
    <location>
        <begin position="418"/>
        <end position="440"/>
    </location>
</feature>
<name>A0A9E7GAD8_9LILI</name>
<dbReference type="CDD" id="cd20404">
    <property type="entry name" value="Tudor_Agenet_AtEML-like"/>
    <property type="match status" value="1"/>
</dbReference>
<dbReference type="InterPro" id="IPR005491">
    <property type="entry name" value="ENT_dom"/>
</dbReference>
<proteinExistence type="predicted"/>
<dbReference type="OrthoDB" id="1737049at2759"/>
<feature type="compositionally biased region" description="Polar residues" evidence="3">
    <location>
        <begin position="195"/>
        <end position="204"/>
    </location>
</feature>
<dbReference type="Pfam" id="PF03735">
    <property type="entry name" value="ENT"/>
    <property type="match status" value="1"/>
</dbReference>
<evidence type="ECO:0000313" key="5">
    <source>
        <dbReference type="EMBL" id="URE10695.1"/>
    </source>
</evidence>
<protein>
    <submittedName>
        <fullName evidence="5">ENT domain containing protein</fullName>
    </submittedName>
</protein>
<dbReference type="Proteomes" id="UP001055439">
    <property type="component" value="Chromosome 6"/>
</dbReference>